<gene>
    <name evidence="1" type="ordered locus">Pnec_0563</name>
</gene>
<proteinExistence type="predicted"/>
<dbReference type="Pfam" id="PF11748">
    <property type="entry name" value="DUF3306"/>
    <property type="match status" value="1"/>
</dbReference>
<reference evidence="1" key="1">
    <citation type="submission" date="2008-03" db="EMBL/GenBank/DDBJ databases">
        <title>Complete sequence of Polynucleobacter necessarius STIR1.</title>
        <authorList>
            <consortium name="US DOE Joint Genome Institute"/>
            <person name="Copeland A."/>
            <person name="Lucas S."/>
            <person name="Lapidus A."/>
            <person name="Barry K."/>
            <person name="Detter J.C."/>
            <person name="Glavina del Rio T."/>
            <person name="Hammon N."/>
            <person name="Israni S."/>
            <person name="Dalin E."/>
            <person name="Tice H."/>
            <person name="Pitluck S."/>
            <person name="Chain P."/>
            <person name="Malfatti S."/>
            <person name="Shin M."/>
            <person name="Vergez L."/>
            <person name="Schmutz J."/>
            <person name="Larimer F."/>
            <person name="Land M."/>
            <person name="Hauser L."/>
            <person name="Kyrpides N."/>
            <person name="Kim E."/>
            <person name="Hahn M."/>
            <person name="Richardson P."/>
        </authorList>
    </citation>
    <scope>NUCLEOTIDE SEQUENCE [LARGE SCALE GENOMIC DNA]</scope>
    <source>
        <strain evidence="1">STIR1</strain>
    </source>
</reference>
<protein>
    <submittedName>
        <fullName evidence="1">Uncharacterized protein</fullName>
    </submittedName>
</protein>
<organism evidence="1">
    <name type="scientific">Polynucleobacter necessarius subsp. necessarius (strain STIR1)</name>
    <dbReference type="NCBI Taxonomy" id="452638"/>
    <lineage>
        <taxon>Bacteria</taxon>
        <taxon>Pseudomonadati</taxon>
        <taxon>Pseudomonadota</taxon>
        <taxon>Betaproteobacteria</taxon>
        <taxon>Burkholderiales</taxon>
        <taxon>Burkholderiaceae</taxon>
        <taxon>Polynucleobacter</taxon>
    </lineage>
</organism>
<accession>B1XTZ3</accession>
<dbReference type="HOGENOM" id="CLU_3121059_0_0_4"/>
<dbReference type="AlphaFoldDB" id="B1XTZ3"/>
<name>B1XTZ3_POLNS</name>
<sequence>MRPDVDPTVQQAALKEMFTDPHFNVMDGLDIYIDDYSKPDPFCYQECSSE</sequence>
<dbReference type="EMBL" id="CP001010">
    <property type="protein sequence ID" value="ACB43820.1"/>
    <property type="molecule type" value="Genomic_DNA"/>
</dbReference>
<dbReference type="STRING" id="452638.Pnec_0563"/>
<dbReference type="InterPro" id="IPR021735">
    <property type="entry name" value="DUF3306"/>
</dbReference>
<dbReference type="KEGG" id="pne:Pnec_0563"/>
<evidence type="ECO:0000313" key="1">
    <source>
        <dbReference type="EMBL" id="ACB43820.1"/>
    </source>
</evidence>